<evidence type="ECO:0000313" key="2">
    <source>
        <dbReference type="Proteomes" id="UP000001740"/>
    </source>
</evidence>
<name>A0A0K0GM19_XANOP</name>
<dbReference type="KEGG" id="xop:PXO_01509"/>
<gene>
    <name evidence="1" type="ordered locus">PXO_01509</name>
</gene>
<dbReference type="Proteomes" id="UP000001740">
    <property type="component" value="Chromosome"/>
</dbReference>
<organism evidence="1 2">
    <name type="scientific">Xanthomonas oryzae pv. oryzae (strain PXO99A)</name>
    <dbReference type="NCBI Taxonomy" id="360094"/>
    <lineage>
        <taxon>Bacteria</taxon>
        <taxon>Pseudomonadati</taxon>
        <taxon>Pseudomonadota</taxon>
        <taxon>Gammaproteobacteria</taxon>
        <taxon>Lysobacterales</taxon>
        <taxon>Lysobacteraceae</taxon>
        <taxon>Xanthomonas</taxon>
    </lineage>
</organism>
<reference evidence="1 2" key="1">
    <citation type="journal article" date="2008" name="BMC Genomics">
        <title>Genome sequence and rapid evolution of the rice pathogen Xanthomonas oryzae pv. oryzae PXO99A.</title>
        <authorList>
            <person name="Salzberg S.L."/>
            <person name="Sommer D.D."/>
            <person name="Schatz M.C."/>
            <person name="Phillippy A.M."/>
            <person name="Rabinowicz P.D."/>
            <person name="Tsuge S."/>
            <person name="Furutani A."/>
            <person name="Ochiai H."/>
            <person name="Delcher A.L."/>
            <person name="Kelley D."/>
            <person name="Madupu R."/>
            <person name="Puiu D."/>
            <person name="Radune D."/>
            <person name="Shumway M."/>
            <person name="Trapnell C."/>
            <person name="Aparna G."/>
            <person name="Jha G."/>
            <person name="Pandey A."/>
            <person name="Patil P.B."/>
            <person name="Ishihara H."/>
            <person name="Meyer D.F."/>
            <person name="Szurek B."/>
            <person name="Verdier V."/>
            <person name="Koebnik R."/>
            <person name="Dow J.M."/>
            <person name="Ryan R.P."/>
            <person name="Hirata H."/>
            <person name="Tsuyumu S."/>
            <person name="Won Lee S."/>
            <person name="Seo Y.S."/>
            <person name="Sriariyanum M."/>
            <person name="Ronald P.C."/>
            <person name="Sonti R.V."/>
            <person name="Van Sluys M.A."/>
            <person name="Leach J.E."/>
            <person name="White F.F."/>
            <person name="Bogdanove A.J."/>
        </authorList>
    </citation>
    <scope>NUCLEOTIDE SEQUENCE [LARGE SCALE GENOMIC DNA]</scope>
    <source>
        <strain evidence="1 2">PXO99A</strain>
    </source>
</reference>
<proteinExistence type="predicted"/>
<dbReference type="HOGENOM" id="CLU_3207015_0_0_6"/>
<accession>A0A0K0GM19</accession>
<sequence>MNDQALLMQRVARGESAEKVFGLALANAANDPRRAGHCAPRERIT</sequence>
<protein>
    <submittedName>
        <fullName evidence="1">Uncharacterized protein</fullName>
    </submittedName>
</protein>
<dbReference type="AlphaFoldDB" id="A0A0K0GM19"/>
<evidence type="ECO:0000313" key="1">
    <source>
        <dbReference type="EMBL" id="ACD59881.1"/>
    </source>
</evidence>
<dbReference type="EMBL" id="CP000967">
    <property type="protein sequence ID" value="ACD59881.1"/>
    <property type="molecule type" value="Genomic_DNA"/>
</dbReference>